<evidence type="ECO:0000313" key="2">
    <source>
        <dbReference type="EMBL" id="CAH4005047.1"/>
    </source>
</evidence>
<evidence type="ECO:0000313" key="3">
    <source>
        <dbReference type="Proteomes" id="UP001152562"/>
    </source>
</evidence>
<feature type="region of interest" description="Disordered" evidence="1">
    <location>
        <begin position="65"/>
        <end position="85"/>
    </location>
</feature>
<reference evidence="2" key="1">
    <citation type="submission" date="2022-05" db="EMBL/GenBank/DDBJ databases">
        <authorList>
            <person name="Okamura Y."/>
        </authorList>
    </citation>
    <scope>NUCLEOTIDE SEQUENCE</scope>
</reference>
<organism evidence="2 3">
    <name type="scientific">Pieris brassicae</name>
    <name type="common">White butterfly</name>
    <name type="synonym">Large white butterfly</name>
    <dbReference type="NCBI Taxonomy" id="7116"/>
    <lineage>
        <taxon>Eukaryota</taxon>
        <taxon>Metazoa</taxon>
        <taxon>Ecdysozoa</taxon>
        <taxon>Arthropoda</taxon>
        <taxon>Hexapoda</taxon>
        <taxon>Insecta</taxon>
        <taxon>Pterygota</taxon>
        <taxon>Neoptera</taxon>
        <taxon>Endopterygota</taxon>
        <taxon>Lepidoptera</taxon>
        <taxon>Glossata</taxon>
        <taxon>Ditrysia</taxon>
        <taxon>Papilionoidea</taxon>
        <taxon>Pieridae</taxon>
        <taxon>Pierinae</taxon>
        <taxon>Pieris</taxon>
    </lineage>
</organism>
<keyword evidence="3" id="KW-1185">Reference proteome</keyword>
<sequence>MGFGAELRKLCSVLAMPLAQARAGGRRRAGRGSECYVLGRMRILLSELGLSGACLGVTLEPRAAAEDSEKSAPGQRPHDDSPPSTSVFIFAFVV</sequence>
<accession>A0A9P0X774</accession>
<proteinExistence type="predicted"/>
<comment type="caution">
    <text evidence="2">The sequence shown here is derived from an EMBL/GenBank/DDBJ whole genome shotgun (WGS) entry which is preliminary data.</text>
</comment>
<evidence type="ECO:0000256" key="1">
    <source>
        <dbReference type="SAM" id="MobiDB-lite"/>
    </source>
</evidence>
<dbReference type="EMBL" id="CALOZG010000003">
    <property type="protein sequence ID" value="CAH4005047.1"/>
    <property type="molecule type" value="Genomic_DNA"/>
</dbReference>
<name>A0A9P0X774_PIEBR</name>
<gene>
    <name evidence="2" type="ORF">PIBRA_LOCUS2871</name>
</gene>
<protein>
    <submittedName>
        <fullName evidence="2">Uncharacterized protein</fullName>
    </submittedName>
</protein>
<dbReference type="Proteomes" id="UP001152562">
    <property type="component" value="Unassembled WGS sequence"/>
</dbReference>
<dbReference type="AlphaFoldDB" id="A0A9P0X774"/>
<feature type="compositionally biased region" description="Basic and acidic residues" evidence="1">
    <location>
        <begin position="65"/>
        <end position="81"/>
    </location>
</feature>